<comment type="caution">
    <text evidence="2">The sequence shown here is derived from an EMBL/GenBank/DDBJ whole genome shotgun (WGS) entry which is preliminary data.</text>
</comment>
<accession>A0A835EK44</accession>
<feature type="domain" description="F-box protein At3g26010-like beta-propeller" evidence="1">
    <location>
        <begin position="134"/>
        <end position="340"/>
    </location>
</feature>
<dbReference type="InterPro" id="IPR055290">
    <property type="entry name" value="At3g26010-like"/>
</dbReference>
<evidence type="ECO:0000313" key="3">
    <source>
        <dbReference type="Proteomes" id="UP000636709"/>
    </source>
</evidence>
<dbReference type="InterPro" id="IPR056592">
    <property type="entry name" value="Beta-prop_At3g26010-like"/>
</dbReference>
<keyword evidence="3" id="KW-1185">Reference proteome</keyword>
<proteinExistence type="predicted"/>
<dbReference type="OrthoDB" id="694337at2759"/>
<reference evidence="2" key="1">
    <citation type="submission" date="2020-07" db="EMBL/GenBank/DDBJ databases">
        <title>Genome sequence and genetic diversity analysis of an under-domesticated orphan crop, white fonio (Digitaria exilis).</title>
        <authorList>
            <person name="Bennetzen J.L."/>
            <person name="Chen S."/>
            <person name="Ma X."/>
            <person name="Wang X."/>
            <person name="Yssel A.E.J."/>
            <person name="Chaluvadi S.R."/>
            <person name="Johnson M."/>
            <person name="Gangashetty P."/>
            <person name="Hamidou F."/>
            <person name="Sanogo M.D."/>
            <person name="Zwaenepoel A."/>
            <person name="Wallace J."/>
            <person name="Van De Peer Y."/>
            <person name="Van Deynze A."/>
        </authorList>
    </citation>
    <scope>NUCLEOTIDE SEQUENCE</scope>
    <source>
        <tissue evidence="2">Leaves</tissue>
    </source>
</reference>
<evidence type="ECO:0000259" key="1">
    <source>
        <dbReference type="Pfam" id="PF24750"/>
    </source>
</evidence>
<dbReference type="Pfam" id="PF24750">
    <property type="entry name" value="b-prop_At3g26010-like"/>
    <property type="match status" value="1"/>
</dbReference>
<gene>
    <name evidence="2" type="ORF">HU200_036312</name>
</gene>
<sequence length="395" mass="43593">MEAADRSMDDLCDALMVEEILPRLSPKSLICLGCVSRRYNAMVTDPDFSARYWLRAGVFIQPLAHSGREPRPLFLSSSGGVLCSPATSAESMFGADLAFLPAPSAREKAYLRPFGASYCIRSTDVVMHSAAGLLLAAWMALPELPCPPAEWQSGLLRVDTDGDAAKKPNKFQVLLFNHPFQWRKPGGCFDLRLFSSDTGQWKTIQLHPPIHVADGLPDWTPIGQSGRAYCIVRIEFHDHAILYSSDEHSVDVIRLPTGIGTSVWKHCCCIGERHGGGLRYALSNDSVFEVWDLQTKGGDSMWMLAHRVGIAQLLERNPEVACGRPLGFHPTDDGVVFLGIPGAVAAYSIQNGTMSLHHLTHDCYLRSRDMFPYVHPPYLVQIPAIKNSILASHEQ</sequence>
<dbReference type="InterPro" id="IPR036047">
    <property type="entry name" value="F-box-like_dom_sf"/>
</dbReference>
<protein>
    <recommendedName>
        <fullName evidence="1">F-box protein At3g26010-like beta-propeller domain-containing protein</fullName>
    </recommendedName>
</protein>
<name>A0A835EK44_9POAL</name>
<organism evidence="2 3">
    <name type="scientific">Digitaria exilis</name>
    <dbReference type="NCBI Taxonomy" id="1010633"/>
    <lineage>
        <taxon>Eukaryota</taxon>
        <taxon>Viridiplantae</taxon>
        <taxon>Streptophyta</taxon>
        <taxon>Embryophyta</taxon>
        <taxon>Tracheophyta</taxon>
        <taxon>Spermatophyta</taxon>
        <taxon>Magnoliopsida</taxon>
        <taxon>Liliopsida</taxon>
        <taxon>Poales</taxon>
        <taxon>Poaceae</taxon>
        <taxon>PACMAD clade</taxon>
        <taxon>Panicoideae</taxon>
        <taxon>Panicodae</taxon>
        <taxon>Paniceae</taxon>
        <taxon>Anthephorinae</taxon>
        <taxon>Digitaria</taxon>
    </lineage>
</organism>
<dbReference type="PANTHER" id="PTHR35546:SF83">
    <property type="entry name" value="EXPRESSED PROTEIN"/>
    <property type="match status" value="1"/>
</dbReference>
<dbReference type="AlphaFoldDB" id="A0A835EK44"/>
<dbReference type="EMBL" id="JACEFO010001880">
    <property type="protein sequence ID" value="KAF8696688.1"/>
    <property type="molecule type" value="Genomic_DNA"/>
</dbReference>
<dbReference type="Proteomes" id="UP000636709">
    <property type="component" value="Unassembled WGS sequence"/>
</dbReference>
<dbReference type="PANTHER" id="PTHR35546">
    <property type="entry name" value="F-BOX PROTEIN INTERACTION DOMAIN PROTEIN-RELATED"/>
    <property type="match status" value="1"/>
</dbReference>
<evidence type="ECO:0000313" key="2">
    <source>
        <dbReference type="EMBL" id="KAF8696688.1"/>
    </source>
</evidence>
<dbReference type="SUPFAM" id="SSF81383">
    <property type="entry name" value="F-box domain"/>
    <property type="match status" value="1"/>
</dbReference>